<dbReference type="Pfam" id="PF00534">
    <property type="entry name" value="Glycos_transf_1"/>
    <property type="match status" value="1"/>
</dbReference>
<dbReference type="Pfam" id="PF13579">
    <property type="entry name" value="Glyco_trans_4_4"/>
    <property type="match status" value="1"/>
</dbReference>
<dbReference type="PANTHER" id="PTHR12526:SF639">
    <property type="entry name" value="GLYCOSYL TRANSFERASE GROUP 1"/>
    <property type="match status" value="1"/>
</dbReference>
<protein>
    <submittedName>
        <fullName evidence="3">Glycoside hydrolase</fullName>
    </submittedName>
</protein>
<feature type="domain" description="Glycosyltransferase subfamily 4-like N-terminal" evidence="2">
    <location>
        <begin position="11"/>
        <end position="180"/>
    </location>
</feature>
<reference evidence="3 4" key="1">
    <citation type="submission" date="2013-11" db="EMBL/GenBank/DDBJ databases">
        <title>Metagenomic analysis of a methanogenic consortium involved in long chain n-alkane degradation.</title>
        <authorList>
            <person name="Davidova I.A."/>
            <person name="Callaghan A.V."/>
            <person name="Wawrik B."/>
            <person name="Pruitt S."/>
            <person name="Marks C."/>
            <person name="Duncan K.E."/>
            <person name="Suflita J.M."/>
        </authorList>
    </citation>
    <scope>NUCLEOTIDE SEQUENCE [LARGE SCALE GENOMIC DNA]</scope>
    <source>
        <strain evidence="3 4">SPR</strain>
    </source>
</reference>
<dbReference type="InParanoid" id="A0A0D2G7I1"/>
<proteinExistence type="predicted"/>
<dbReference type="GO" id="GO:0016757">
    <property type="term" value="F:glycosyltransferase activity"/>
    <property type="evidence" value="ECO:0007669"/>
    <property type="project" value="InterPro"/>
</dbReference>
<evidence type="ECO:0000259" key="2">
    <source>
        <dbReference type="Pfam" id="PF13579"/>
    </source>
</evidence>
<dbReference type="InterPro" id="IPR001296">
    <property type="entry name" value="Glyco_trans_1"/>
</dbReference>
<name>A0A0D2G7I1_9BACT</name>
<accession>A0A0D2G7I1</accession>
<dbReference type="GO" id="GO:0016787">
    <property type="term" value="F:hydrolase activity"/>
    <property type="evidence" value="ECO:0007669"/>
    <property type="project" value="UniProtKB-KW"/>
</dbReference>
<dbReference type="PANTHER" id="PTHR12526">
    <property type="entry name" value="GLYCOSYLTRANSFERASE"/>
    <property type="match status" value="1"/>
</dbReference>
<dbReference type="EMBL" id="AZAC01000078">
    <property type="protein sequence ID" value="KIX10912.1"/>
    <property type="molecule type" value="Genomic_DNA"/>
</dbReference>
<organism evidence="3 4">
    <name type="scientific">Dethiosulfatarculus sandiegensis</name>
    <dbReference type="NCBI Taxonomy" id="1429043"/>
    <lineage>
        <taxon>Bacteria</taxon>
        <taxon>Pseudomonadati</taxon>
        <taxon>Thermodesulfobacteriota</taxon>
        <taxon>Desulfarculia</taxon>
        <taxon>Desulfarculales</taxon>
        <taxon>Desulfarculaceae</taxon>
        <taxon>Dethiosulfatarculus</taxon>
    </lineage>
</organism>
<comment type="caution">
    <text evidence="3">The sequence shown here is derived from an EMBL/GenBank/DDBJ whole genome shotgun (WGS) entry which is preliminary data.</text>
</comment>
<feature type="domain" description="Glycosyl transferase family 1" evidence="1">
    <location>
        <begin position="194"/>
        <end position="360"/>
    </location>
</feature>
<evidence type="ECO:0000313" key="4">
    <source>
        <dbReference type="Proteomes" id="UP000032233"/>
    </source>
</evidence>
<dbReference type="CDD" id="cd03794">
    <property type="entry name" value="GT4_WbuB-like"/>
    <property type="match status" value="1"/>
</dbReference>
<evidence type="ECO:0000259" key="1">
    <source>
        <dbReference type="Pfam" id="PF00534"/>
    </source>
</evidence>
<keyword evidence="3" id="KW-0378">Hydrolase</keyword>
<dbReference type="STRING" id="1429043.X474_27235"/>
<dbReference type="SUPFAM" id="SSF53756">
    <property type="entry name" value="UDP-Glycosyltransferase/glycogen phosphorylase"/>
    <property type="match status" value="1"/>
</dbReference>
<dbReference type="Proteomes" id="UP000032233">
    <property type="component" value="Unassembled WGS sequence"/>
</dbReference>
<sequence>MAPTPFFADRGCHMRILGEAQALQRRGHEVLLVTYHLGRDIEGVPTWRTKAVKWYDKLEAGPALGKFYLDWLLLLKTMEAVRNFKPDVIHGHLHEGALLGKMAAWLTGKKIPVVFDVQGSLTGELDSYGWLDKVPFVRPMFRLVEKIISRFSNQLVGSNETVSEFLEKEMGLPQNRVQTIIDGVHMGFFKGTGRTDLKEELGIDQNRPIVLYTGALLSSKGVDNFFEAIPHVLKEKPDAYFLVVGYPVEDSKALVEKLGVAEDCLFVGQVDYFLLPDYLKIGDVAVDPKVDAAGEASGKIINYMGGGLAVACFDNHNNRRFLADCGAYAPTPDPAGLARAILDLLADPDACRAKGEAARARVEQEFSWEAGGRRYEEVLEKALAL</sequence>
<dbReference type="InterPro" id="IPR028098">
    <property type="entry name" value="Glyco_trans_4-like_N"/>
</dbReference>
<dbReference type="AlphaFoldDB" id="A0A0D2G7I1"/>
<keyword evidence="4" id="KW-1185">Reference proteome</keyword>
<dbReference type="Gene3D" id="3.40.50.2000">
    <property type="entry name" value="Glycogen Phosphorylase B"/>
    <property type="match status" value="2"/>
</dbReference>
<gene>
    <name evidence="3" type="ORF">X474_27235</name>
</gene>
<evidence type="ECO:0000313" key="3">
    <source>
        <dbReference type="EMBL" id="KIX10912.1"/>
    </source>
</evidence>